<dbReference type="Gene3D" id="2.30.40.10">
    <property type="entry name" value="Urease, subunit C, domain 1"/>
    <property type="match status" value="1"/>
</dbReference>
<dbReference type="SUPFAM" id="SSF51338">
    <property type="entry name" value="Composite domain of metallo-dependent hydrolases"/>
    <property type="match status" value="1"/>
</dbReference>
<dbReference type="Gene3D" id="3.20.20.140">
    <property type="entry name" value="Metal-dependent hydrolases"/>
    <property type="match status" value="1"/>
</dbReference>
<dbReference type="InterPro" id="IPR023512">
    <property type="entry name" value="Deaminase_MtaD/DadD"/>
</dbReference>
<comment type="similarity">
    <text evidence="4">Belongs to the metallo-dependent hydrolases superfamily. MTA/SAH deaminase family.</text>
</comment>
<evidence type="ECO:0000256" key="3">
    <source>
        <dbReference type="ARBA" id="ARBA00022833"/>
    </source>
</evidence>
<dbReference type="GO" id="GO:0046872">
    <property type="term" value="F:metal ion binding"/>
    <property type="evidence" value="ECO:0007669"/>
    <property type="project" value="UniProtKB-KW"/>
</dbReference>
<feature type="binding site" evidence="4">
    <location>
        <position position="89"/>
    </location>
    <ligand>
        <name>substrate</name>
    </ligand>
</feature>
<feature type="binding site" evidence="4">
    <location>
        <position position="62"/>
    </location>
    <ligand>
        <name>Zn(2+)</name>
        <dbReference type="ChEBI" id="CHEBI:29105"/>
    </ligand>
</feature>
<sequence length="425" mass="46273">MGNLLLKNGEVLLPNGSVQQLDIVIENNVIMALGHAPLNWQGEVIDCTGKLAIPGFINTHTHAAMTLFRSYADDMLLMDWLKKKIWPAEAKLTGEDVYWGSLLAIAEMLKSGTTAFADMYFFMDDVARAVAETGIRASLARGMAGVAPTGEQALLESESFYTQFNGAADGRISVMLGPHAPYTCPPAYLRKVVAMSEKLGAEVHIHLSETAGEVEDCLKEHGKTPIALMEEVGLLQRGVLAAHCVHVTPDDIQLMAARKVRVAHNPGSNMKLASGIAPVEDMLKAGLCVGLGTDGASSNNNLDMMEELRLAALLQKVNRYDPLVIPAGTAIAMATENGARCLGFEKTGKIEAGYRADITLINMNEPHWYPRHDCSSLLVYAAQGRDVDTVLVDGRILMKNRQLTTIDEERLAHEVQKRAMRLVKQ</sequence>
<dbReference type="Pfam" id="PF01979">
    <property type="entry name" value="Amidohydro_1"/>
    <property type="match status" value="1"/>
</dbReference>
<dbReference type="PANTHER" id="PTHR43794:SF11">
    <property type="entry name" value="AMIDOHYDROLASE-RELATED DOMAIN-CONTAINING PROTEIN"/>
    <property type="match status" value="1"/>
</dbReference>
<dbReference type="OrthoDB" id="9807210at2"/>
<gene>
    <name evidence="4" type="primary">mtaD</name>
    <name evidence="6" type="ORF">AXX12_03255</name>
</gene>
<evidence type="ECO:0000313" key="7">
    <source>
        <dbReference type="Proteomes" id="UP000076268"/>
    </source>
</evidence>
<dbReference type="GO" id="GO:0050270">
    <property type="term" value="F:S-adenosylhomocysteine deaminase activity"/>
    <property type="evidence" value="ECO:0007669"/>
    <property type="project" value="UniProtKB-UniRule"/>
</dbReference>
<feature type="binding site" evidence="4">
    <location>
        <position position="141"/>
    </location>
    <ligand>
        <name>substrate</name>
    </ligand>
</feature>
<evidence type="ECO:0000256" key="4">
    <source>
        <dbReference type="HAMAP-Rule" id="MF_01281"/>
    </source>
</evidence>
<dbReference type="EC" id="3.5.4.31" evidence="4"/>
<comment type="cofactor">
    <cofactor evidence="4">
        <name>Zn(2+)</name>
        <dbReference type="ChEBI" id="CHEBI:29105"/>
    </cofactor>
    <text evidence="4">Binds 1 zinc ion per subunit.</text>
</comment>
<keyword evidence="2 4" id="KW-0378">Hydrolase</keyword>
<dbReference type="RefSeq" id="WP_066238994.1">
    <property type="nucleotide sequence ID" value="NZ_LSGP01000013.1"/>
</dbReference>
<feature type="binding site" evidence="4">
    <location>
        <position position="60"/>
    </location>
    <ligand>
        <name>Zn(2+)</name>
        <dbReference type="ChEBI" id="CHEBI:29105"/>
    </ligand>
</feature>
<feature type="binding site" evidence="4">
    <location>
        <position position="294"/>
    </location>
    <ligand>
        <name>Zn(2+)</name>
        <dbReference type="ChEBI" id="CHEBI:29105"/>
    </ligand>
</feature>
<evidence type="ECO:0000256" key="1">
    <source>
        <dbReference type="ARBA" id="ARBA00022723"/>
    </source>
</evidence>
<keyword evidence="7" id="KW-1185">Reference proteome</keyword>
<feature type="binding site" evidence="4">
    <location>
        <position position="179"/>
    </location>
    <ligand>
        <name>substrate</name>
    </ligand>
</feature>
<comment type="function">
    <text evidence="4">Catalyzes the deamination of 5-methylthioadenosine and S-adenosyl-L-homocysteine into 5-methylthioinosine and S-inosyl-L-homocysteine, respectively. Is also able to deaminate adenosine.</text>
</comment>
<dbReference type="FunFam" id="3.20.20.140:FF:000014">
    <property type="entry name" value="5-methylthioadenosine/S-adenosylhomocysteine deaminase"/>
    <property type="match status" value="1"/>
</dbReference>
<keyword evidence="1 4" id="KW-0479">Metal-binding</keyword>
<dbReference type="SUPFAM" id="SSF51556">
    <property type="entry name" value="Metallo-dependent hydrolases"/>
    <property type="match status" value="1"/>
</dbReference>
<dbReference type="Proteomes" id="UP000076268">
    <property type="component" value="Unassembled WGS sequence"/>
</dbReference>
<dbReference type="EC" id="3.5.4.28" evidence="4"/>
<organism evidence="6 7">
    <name type="scientific">Anaerosporomusa subterranea</name>
    <dbReference type="NCBI Taxonomy" id="1794912"/>
    <lineage>
        <taxon>Bacteria</taxon>
        <taxon>Bacillati</taxon>
        <taxon>Bacillota</taxon>
        <taxon>Negativicutes</taxon>
        <taxon>Acetonemataceae</taxon>
        <taxon>Anaerosporomusa</taxon>
    </lineage>
</organism>
<dbReference type="InterPro" id="IPR006680">
    <property type="entry name" value="Amidohydro-rel"/>
</dbReference>
<dbReference type="AlphaFoldDB" id="A0A154BT16"/>
<dbReference type="CDD" id="cd01298">
    <property type="entry name" value="ATZ_TRZ_like"/>
    <property type="match status" value="1"/>
</dbReference>
<keyword evidence="3 4" id="KW-0862">Zinc</keyword>
<name>A0A154BT16_ANASB</name>
<dbReference type="InterPro" id="IPR032466">
    <property type="entry name" value="Metal_Hydrolase"/>
</dbReference>
<evidence type="ECO:0000259" key="5">
    <source>
        <dbReference type="Pfam" id="PF01979"/>
    </source>
</evidence>
<dbReference type="STRING" id="1794912.AXX12_03255"/>
<comment type="catalytic activity">
    <reaction evidence="4">
        <text>S-methyl-5'-thioadenosine + H2O + H(+) = S-methyl-5'-thioinosine + NH4(+)</text>
        <dbReference type="Rhea" id="RHEA:25025"/>
        <dbReference type="ChEBI" id="CHEBI:15377"/>
        <dbReference type="ChEBI" id="CHEBI:15378"/>
        <dbReference type="ChEBI" id="CHEBI:17509"/>
        <dbReference type="ChEBI" id="CHEBI:28938"/>
        <dbReference type="ChEBI" id="CHEBI:48595"/>
        <dbReference type="EC" id="3.5.4.31"/>
    </reaction>
</comment>
<dbReference type="GO" id="GO:0090614">
    <property type="term" value="F:5'-methylthioadenosine deaminase activity"/>
    <property type="evidence" value="ECO:0007669"/>
    <property type="project" value="UniProtKB-UniRule"/>
</dbReference>
<feature type="binding site" evidence="4">
    <location>
        <position position="294"/>
    </location>
    <ligand>
        <name>substrate</name>
    </ligand>
</feature>
<reference evidence="6 7" key="1">
    <citation type="submission" date="2016-02" db="EMBL/GenBank/DDBJ databases">
        <title>Anaerosporomusa subterraneum gen. nov., sp. nov., a spore-forming obligate anaerobe isolated from saprolite.</title>
        <authorList>
            <person name="Choi J.K."/>
            <person name="Shah M."/>
            <person name="Yee N."/>
        </authorList>
    </citation>
    <scope>NUCLEOTIDE SEQUENCE [LARGE SCALE GENOMIC DNA]</scope>
    <source>
        <strain evidence="6 7">RU4</strain>
    </source>
</reference>
<comment type="caution">
    <text evidence="6">The sequence shown here is derived from an EMBL/GenBank/DDBJ whole genome shotgun (WGS) entry which is preliminary data.</text>
</comment>
<comment type="catalytic activity">
    <reaction evidence="4">
        <text>S-adenosyl-L-homocysteine + H2O + H(+) = S-inosyl-L-homocysteine + NH4(+)</text>
        <dbReference type="Rhea" id="RHEA:20716"/>
        <dbReference type="ChEBI" id="CHEBI:15377"/>
        <dbReference type="ChEBI" id="CHEBI:15378"/>
        <dbReference type="ChEBI" id="CHEBI:28938"/>
        <dbReference type="ChEBI" id="CHEBI:57856"/>
        <dbReference type="ChEBI" id="CHEBI:57985"/>
        <dbReference type="EC" id="3.5.4.28"/>
    </reaction>
</comment>
<accession>A0A154BT16</accession>
<comment type="caution">
    <text evidence="4">Lacks conserved residue(s) required for the propagation of feature annotation.</text>
</comment>
<proteinExistence type="inferred from homology"/>
<dbReference type="EMBL" id="LSGP01000013">
    <property type="protein sequence ID" value="KYZ77164.1"/>
    <property type="molecule type" value="Genomic_DNA"/>
</dbReference>
<evidence type="ECO:0000256" key="2">
    <source>
        <dbReference type="ARBA" id="ARBA00022801"/>
    </source>
</evidence>
<dbReference type="HAMAP" id="MF_01281">
    <property type="entry name" value="MTA_SAH_deamin"/>
    <property type="match status" value="1"/>
</dbReference>
<feature type="binding site" evidence="4">
    <location>
        <position position="206"/>
    </location>
    <ligand>
        <name>Zn(2+)</name>
        <dbReference type="ChEBI" id="CHEBI:29105"/>
    </ligand>
</feature>
<evidence type="ECO:0000313" key="6">
    <source>
        <dbReference type="EMBL" id="KYZ77164.1"/>
    </source>
</evidence>
<feature type="binding site" evidence="4">
    <location>
        <position position="209"/>
    </location>
    <ligand>
        <name>substrate</name>
    </ligand>
</feature>
<dbReference type="InterPro" id="IPR011059">
    <property type="entry name" value="Metal-dep_hydrolase_composite"/>
</dbReference>
<feature type="domain" description="Amidohydrolase-related" evidence="5">
    <location>
        <begin position="52"/>
        <end position="396"/>
    </location>
</feature>
<protein>
    <recommendedName>
        <fullName evidence="4">5-methylthioadenosine/S-adenosylhomocysteine deaminase</fullName>
        <shortName evidence="4">MTA/SAH deaminase</shortName>
        <ecNumber evidence="4">3.5.4.28</ecNumber>
        <ecNumber evidence="4">3.5.4.31</ecNumber>
    </recommendedName>
</protein>
<dbReference type="PANTHER" id="PTHR43794">
    <property type="entry name" value="AMINOHYDROLASE SSNA-RELATED"/>
    <property type="match status" value="1"/>
</dbReference>
<dbReference type="InterPro" id="IPR050287">
    <property type="entry name" value="MTA/SAH_deaminase"/>
</dbReference>